<evidence type="ECO:0000313" key="2">
    <source>
        <dbReference type="EMBL" id="GFU13519.1"/>
    </source>
</evidence>
<feature type="transmembrane region" description="Helical" evidence="1">
    <location>
        <begin position="141"/>
        <end position="168"/>
    </location>
</feature>
<feature type="transmembrane region" description="Helical" evidence="1">
    <location>
        <begin position="174"/>
        <end position="195"/>
    </location>
</feature>
<keyword evidence="1" id="KW-0812">Transmembrane</keyword>
<feature type="transmembrane region" description="Helical" evidence="1">
    <location>
        <begin position="251"/>
        <end position="272"/>
    </location>
</feature>
<dbReference type="AlphaFoldDB" id="A0A8X6UIJ1"/>
<sequence>MKKISNATSMFSSYGKRRNSVITVFVYCSLPITLAMSYAILFFYSSTYTFLKKVVIDSQFIPKKLKGFFIVIYDINMIIDTAILSLVFSSLSVYYRLVCIYFDTLCCRLKVQVQNVKDSGESGRIIYAYLKIRKIMESLEYFMCFSAFIIVVSTMTGLFYMSYSLIFIPKYGCIDYLCYLGGGLFHFSIIGIVLVSGSSANRAAELTKEAIMSLPGMFQKSYNELKVILRKNCKQQVCLTLWKIYKIDRSLIITAMGTLMNYGILVATIGSVSRGNDKI</sequence>
<dbReference type="OrthoDB" id="5800391at2759"/>
<evidence type="ECO:0008006" key="4">
    <source>
        <dbReference type="Google" id="ProtNLM"/>
    </source>
</evidence>
<evidence type="ECO:0000256" key="1">
    <source>
        <dbReference type="SAM" id="Phobius"/>
    </source>
</evidence>
<feature type="transmembrane region" description="Helical" evidence="1">
    <location>
        <begin position="21"/>
        <end position="45"/>
    </location>
</feature>
<feature type="transmembrane region" description="Helical" evidence="1">
    <location>
        <begin position="65"/>
        <end position="88"/>
    </location>
</feature>
<comment type="caution">
    <text evidence="2">The sequence shown here is derived from an EMBL/GenBank/DDBJ whole genome shotgun (WGS) entry which is preliminary data.</text>
</comment>
<protein>
    <recommendedName>
        <fullName evidence="4">Gustatory receptor</fullName>
    </recommendedName>
</protein>
<accession>A0A8X6UIJ1</accession>
<keyword evidence="1" id="KW-1133">Transmembrane helix</keyword>
<keyword evidence="1" id="KW-0472">Membrane</keyword>
<dbReference type="Proteomes" id="UP000887013">
    <property type="component" value="Unassembled WGS sequence"/>
</dbReference>
<reference evidence="2" key="1">
    <citation type="submission" date="2020-08" db="EMBL/GenBank/DDBJ databases">
        <title>Multicomponent nature underlies the extraordinary mechanical properties of spider dragline silk.</title>
        <authorList>
            <person name="Kono N."/>
            <person name="Nakamura H."/>
            <person name="Mori M."/>
            <person name="Yoshida Y."/>
            <person name="Ohtoshi R."/>
            <person name="Malay A.D."/>
            <person name="Moran D.A.P."/>
            <person name="Tomita M."/>
            <person name="Numata K."/>
            <person name="Arakawa K."/>
        </authorList>
    </citation>
    <scope>NUCLEOTIDE SEQUENCE</scope>
</reference>
<evidence type="ECO:0000313" key="3">
    <source>
        <dbReference type="Proteomes" id="UP000887013"/>
    </source>
</evidence>
<keyword evidence="3" id="KW-1185">Reference proteome</keyword>
<organism evidence="2 3">
    <name type="scientific">Nephila pilipes</name>
    <name type="common">Giant wood spider</name>
    <name type="synonym">Nephila maculata</name>
    <dbReference type="NCBI Taxonomy" id="299642"/>
    <lineage>
        <taxon>Eukaryota</taxon>
        <taxon>Metazoa</taxon>
        <taxon>Ecdysozoa</taxon>
        <taxon>Arthropoda</taxon>
        <taxon>Chelicerata</taxon>
        <taxon>Arachnida</taxon>
        <taxon>Araneae</taxon>
        <taxon>Araneomorphae</taxon>
        <taxon>Entelegynae</taxon>
        <taxon>Araneoidea</taxon>
        <taxon>Nephilidae</taxon>
        <taxon>Nephila</taxon>
    </lineage>
</organism>
<proteinExistence type="predicted"/>
<dbReference type="EMBL" id="BMAW01125692">
    <property type="protein sequence ID" value="GFU13519.1"/>
    <property type="molecule type" value="Genomic_DNA"/>
</dbReference>
<gene>
    <name evidence="2" type="primary">AVEN_262389_1</name>
    <name evidence="2" type="ORF">NPIL_435261</name>
</gene>
<name>A0A8X6UIJ1_NEPPI</name>